<dbReference type="GO" id="GO:0004065">
    <property type="term" value="F:arylsulfatase activity"/>
    <property type="evidence" value="ECO:0007669"/>
    <property type="project" value="TreeGrafter"/>
</dbReference>
<evidence type="ECO:0000256" key="4">
    <source>
        <dbReference type="ARBA" id="ARBA00022837"/>
    </source>
</evidence>
<dbReference type="Gene3D" id="3.30.1120.10">
    <property type="match status" value="1"/>
</dbReference>
<evidence type="ECO:0000313" key="7">
    <source>
        <dbReference type="Proteomes" id="UP001142393"/>
    </source>
</evidence>
<dbReference type="PANTHER" id="PTHR42693:SF33">
    <property type="entry name" value="ARYLSULFATASE"/>
    <property type="match status" value="1"/>
</dbReference>
<keyword evidence="2" id="KW-0479">Metal-binding</keyword>
<sequence length="606" mass="68543">MSSPNKRRLNFLLIVADDLGFSDVGCFGSEIRTPNLDKLASSGIRMTDFHTAAACSPTRAMLLSGTDNHIAGVGVMSEQKGGEFEERILDYVDETLTPLWDVPGHEGYLNLRVAALPEVLQDNGYHTLLSGKWHLGLKPAYIPDKRGFDRSFALLPGCSNHYGWEPQFGEGMIKHFERIPPLYTEDGNLYIGVRKANTNNDPEGFYSSNFYVDNLVKYLSERPTDKPFFAFLPFAAPHWPLQVNKAYRDRYKGVYDDGPEILRLRRLARLKELGLIAQDVIPHEVVAPPETEWSAFTDQERKLSARAMETFAGMVEKMDENIGKILNYLEEIGEADNTFIIFQSDNGAEGASYEARPTMGDSVLDVVNRFYDNSLENIGEYNSFVWYGPRWAQAATAPSRLYKMYSTEGGIKVPMIINYPPWTKERGGEVVNAFATVMDIMPTILDLAGVQHPGKTFRGREVEEMRGKSWVKFFENNNHIEDTTTAIHLEDDPAVGWELFGRAALRKGNWKIVYMTPWSYGKGDWELFDLSKDPGETKDLSGEEPQKLKELLELWEIYVKKNGVVWGSPLSEVEVKVPGLERKDVIGGDPLEDTRAWMPHRGHCKD</sequence>
<accession>A0A9W8P143</accession>
<keyword evidence="3" id="KW-0378">Hydrolase</keyword>
<keyword evidence="7" id="KW-1185">Reference proteome</keyword>
<evidence type="ECO:0000256" key="2">
    <source>
        <dbReference type="ARBA" id="ARBA00022723"/>
    </source>
</evidence>
<dbReference type="InterPro" id="IPR050738">
    <property type="entry name" value="Sulfatase"/>
</dbReference>
<dbReference type="GO" id="GO:0046872">
    <property type="term" value="F:metal ion binding"/>
    <property type="evidence" value="ECO:0007669"/>
    <property type="project" value="UniProtKB-KW"/>
</dbReference>
<comment type="caution">
    <text evidence="6">The sequence shown here is derived from an EMBL/GenBank/DDBJ whole genome shotgun (WGS) entry which is preliminary data.</text>
</comment>
<keyword evidence="4" id="KW-0106">Calcium</keyword>
<gene>
    <name evidence="6" type="ORF">DFH05DRAFT_1397377</name>
</gene>
<dbReference type="Gene3D" id="3.40.720.10">
    <property type="entry name" value="Alkaline Phosphatase, subunit A"/>
    <property type="match status" value="1"/>
</dbReference>
<dbReference type="CDD" id="cd16025">
    <property type="entry name" value="PAS_like"/>
    <property type="match status" value="1"/>
</dbReference>
<dbReference type="EMBL" id="JANVFU010000006">
    <property type="protein sequence ID" value="KAJ3744893.1"/>
    <property type="molecule type" value="Genomic_DNA"/>
</dbReference>
<dbReference type="Pfam" id="PF00884">
    <property type="entry name" value="Sulfatase"/>
    <property type="match status" value="1"/>
</dbReference>
<evidence type="ECO:0000313" key="6">
    <source>
        <dbReference type="EMBL" id="KAJ3744893.1"/>
    </source>
</evidence>
<protein>
    <submittedName>
        <fullName evidence="6">Alkaline-phosphatase-like protein</fullName>
    </submittedName>
</protein>
<evidence type="ECO:0000259" key="5">
    <source>
        <dbReference type="Pfam" id="PF00884"/>
    </source>
</evidence>
<evidence type="ECO:0000256" key="1">
    <source>
        <dbReference type="ARBA" id="ARBA00008779"/>
    </source>
</evidence>
<name>A0A9W8P143_9AGAR</name>
<comment type="similarity">
    <text evidence="1">Belongs to the sulfatase family.</text>
</comment>
<dbReference type="InterPro" id="IPR000917">
    <property type="entry name" value="Sulfatase_N"/>
</dbReference>
<dbReference type="SUPFAM" id="SSF53649">
    <property type="entry name" value="Alkaline phosphatase-like"/>
    <property type="match status" value="1"/>
</dbReference>
<dbReference type="InterPro" id="IPR017850">
    <property type="entry name" value="Alkaline_phosphatase_core_sf"/>
</dbReference>
<dbReference type="AlphaFoldDB" id="A0A9W8P143"/>
<feature type="domain" description="Sulfatase N-terminal" evidence="5">
    <location>
        <begin position="10"/>
        <end position="450"/>
    </location>
</feature>
<dbReference type="InterPro" id="IPR024607">
    <property type="entry name" value="Sulfatase_CS"/>
</dbReference>
<proteinExistence type="inferred from homology"/>
<dbReference type="PANTHER" id="PTHR42693">
    <property type="entry name" value="ARYLSULFATASE FAMILY MEMBER"/>
    <property type="match status" value="1"/>
</dbReference>
<reference evidence="6 7" key="1">
    <citation type="journal article" date="2023" name="Proc. Natl. Acad. Sci. U.S.A.">
        <title>A global phylogenomic analysis of the shiitake genus Lentinula.</title>
        <authorList>
            <person name="Sierra-Patev S."/>
            <person name="Min B."/>
            <person name="Naranjo-Ortiz M."/>
            <person name="Looney B."/>
            <person name="Konkel Z."/>
            <person name="Slot J.C."/>
            <person name="Sakamoto Y."/>
            <person name="Steenwyk J.L."/>
            <person name="Rokas A."/>
            <person name="Carro J."/>
            <person name="Camarero S."/>
            <person name="Ferreira P."/>
            <person name="Molpeceres G."/>
            <person name="Ruiz-Duenas F.J."/>
            <person name="Serrano A."/>
            <person name="Henrissat B."/>
            <person name="Drula E."/>
            <person name="Hughes K.W."/>
            <person name="Mata J.L."/>
            <person name="Ishikawa N.K."/>
            <person name="Vargas-Isla R."/>
            <person name="Ushijima S."/>
            <person name="Smith C.A."/>
            <person name="Donoghue J."/>
            <person name="Ahrendt S."/>
            <person name="Andreopoulos W."/>
            <person name="He G."/>
            <person name="LaButti K."/>
            <person name="Lipzen A."/>
            <person name="Ng V."/>
            <person name="Riley R."/>
            <person name="Sandor L."/>
            <person name="Barry K."/>
            <person name="Martinez A.T."/>
            <person name="Xiao Y."/>
            <person name="Gibbons J.G."/>
            <person name="Terashima K."/>
            <person name="Grigoriev I.V."/>
            <person name="Hibbett D."/>
        </authorList>
    </citation>
    <scope>NUCLEOTIDE SEQUENCE [LARGE SCALE GENOMIC DNA]</scope>
    <source>
        <strain evidence="6 7">TFB7810</strain>
    </source>
</reference>
<organism evidence="6 7">
    <name type="scientific">Lentinula detonsa</name>
    <dbReference type="NCBI Taxonomy" id="2804962"/>
    <lineage>
        <taxon>Eukaryota</taxon>
        <taxon>Fungi</taxon>
        <taxon>Dikarya</taxon>
        <taxon>Basidiomycota</taxon>
        <taxon>Agaricomycotina</taxon>
        <taxon>Agaricomycetes</taxon>
        <taxon>Agaricomycetidae</taxon>
        <taxon>Agaricales</taxon>
        <taxon>Marasmiineae</taxon>
        <taxon>Omphalotaceae</taxon>
        <taxon>Lentinula</taxon>
    </lineage>
</organism>
<dbReference type="PROSITE" id="PS00149">
    <property type="entry name" value="SULFATASE_2"/>
    <property type="match status" value="1"/>
</dbReference>
<dbReference type="Proteomes" id="UP001142393">
    <property type="component" value="Unassembled WGS sequence"/>
</dbReference>
<evidence type="ECO:0000256" key="3">
    <source>
        <dbReference type="ARBA" id="ARBA00022801"/>
    </source>
</evidence>